<dbReference type="EMBL" id="MHKV01000015">
    <property type="protein sequence ID" value="OGY97321.1"/>
    <property type="molecule type" value="Genomic_DNA"/>
</dbReference>
<feature type="transmembrane region" description="Helical" evidence="1">
    <location>
        <begin position="301"/>
        <end position="320"/>
    </location>
</feature>
<feature type="transmembrane region" description="Helical" evidence="1">
    <location>
        <begin position="20"/>
        <end position="41"/>
    </location>
</feature>
<sequence length="327" mass="34269">MESNLLSHSRTNEAEVDRSLAKIIALGVMGVVAAAASGFFVARYADAATSANFWFLSGALTALAVVVLLQTFFVKSVSKAAALDAAYAIALVAPLAPALTPLALLGAGAALAGMIWGNFTGSRELKDRIKIRFFRISRLTLGKAATGLSLFLTLYYLGTQTGGIAISKPLFEQLVLPGASITERFLPGVSLSGTFRAAVTELAANQAKALPGFEILPPSAQRELLNRAAAEIEAQAAGFLGITIRPDARIIDLLYESLQAKLAALGENGKQLALLAVGAVVFFAIRGLGIFFVWAAIAVGFVIYEILIALGFATIVLEGGSREIIIL</sequence>
<feature type="transmembrane region" description="Helical" evidence="1">
    <location>
        <begin position="86"/>
        <end position="116"/>
    </location>
</feature>
<keyword evidence="1" id="KW-0472">Membrane</keyword>
<dbReference type="Proteomes" id="UP000176349">
    <property type="component" value="Unassembled WGS sequence"/>
</dbReference>
<name>A0A1G2C864_9BACT</name>
<gene>
    <name evidence="2" type="ORF">A2128_00475</name>
</gene>
<comment type="caution">
    <text evidence="2">The sequence shown here is derived from an EMBL/GenBank/DDBJ whole genome shotgun (WGS) entry which is preliminary data.</text>
</comment>
<dbReference type="AlphaFoldDB" id="A0A1G2C864"/>
<keyword evidence="1" id="KW-1133">Transmembrane helix</keyword>
<proteinExistence type="predicted"/>
<reference evidence="2 3" key="1">
    <citation type="journal article" date="2016" name="Nat. Commun.">
        <title>Thousands of microbial genomes shed light on interconnected biogeochemical processes in an aquifer system.</title>
        <authorList>
            <person name="Anantharaman K."/>
            <person name="Brown C.T."/>
            <person name="Hug L.A."/>
            <person name="Sharon I."/>
            <person name="Castelle C.J."/>
            <person name="Probst A.J."/>
            <person name="Thomas B.C."/>
            <person name="Singh A."/>
            <person name="Wilkins M.J."/>
            <person name="Karaoz U."/>
            <person name="Brodie E.L."/>
            <person name="Williams K.H."/>
            <person name="Hubbard S.S."/>
            <person name="Banfield J.F."/>
        </authorList>
    </citation>
    <scope>NUCLEOTIDE SEQUENCE [LARGE SCALE GENOMIC DNA]</scope>
</reference>
<feature type="transmembrane region" description="Helical" evidence="1">
    <location>
        <begin position="53"/>
        <end position="74"/>
    </location>
</feature>
<accession>A0A1G2C864</accession>
<feature type="transmembrane region" description="Helical" evidence="1">
    <location>
        <begin position="136"/>
        <end position="158"/>
    </location>
</feature>
<evidence type="ECO:0000313" key="2">
    <source>
        <dbReference type="EMBL" id="OGY97321.1"/>
    </source>
</evidence>
<evidence type="ECO:0000313" key="3">
    <source>
        <dbReference type="Proteomes" id="UP000176349"/>
    </source>
</evidence>
<feature type="transmembrane region" description="Helical" evidence="1">
    <location>
        <begin position="272"/>
        <end position="295"/>
    </location>
</feature>
<organism evidence="2 3">
    <name type="scientific">Candidatus Liptonbacteria bacterium GWC1_60_9</name>
    <dbReference type="NCBI Taxonomy" id="1798645"/>
    <lineage>
        <taxon>Bacteria</taxon>
        <taxon>Candidatus Liptoniibacteriota</taxon>
    </lineage>
</organism>
<evidence type="ECO:0000256" key="1">
    <source>
        <dbReference type="SAM" id="Phobius"/>
    </source>
</evidence>
<protein>
    <submittedName>
        <fullName evidence="2">Uncharacterized protein</fullName>
    </submittedName>
</protein>
<keyword evidence="1" id="KW-0812">Transmembrane</keyword>